<dbReference type="ESTHER" id="cantt-c5mh89">
    <property type="family name" value="Steryl_acetyl_hydrolase"/>
</dbReference>
<dbReference type="InterPro" id="IPR029058">
    <property type="entry name" value="AB_hydrolase_fold"/>
</dbReference>
<dbReference type="Pfam" id="PF10340">
    <property type="entry name" value="Say1_Mug180"/>
    <property type="match status" value="1"/>
</dbReference>
<dbReference type="STRING" id="294747.C5MH89"/>
<protein>
    <recommendedName>
        <fullName evidence="3">Alpha/beta hydrolase fold-3 domain-containing protein</fullName>
    </recommendedName>
</protein>
<dbReference type="eggNOG" id="KOG1515">
    <property type="taxonomic scope" value="Eukaryota"/>
</dbReference>
<dbReference type="PANTHER" id="PTHR36169:SF1">
    <property type="entry name" value="ACETATE KINASE EUTQ"/>
    <property type="match status" value="1"/>
</dbReference>
<dbReference type="SUPFAM" id="SSF53474">
    <property type="entry name" value="alpha/beta-Hydrolases"/>
    <property type="match status" value="1"/>
</dbReference>
<proteinExistence type="predicted"/>
<evidence type="ECO:0000313" key="1">
    <source>
        <dbReference type="EMBL" id="EER30991.1"/>
    </source>
</evidence>
<sequence>MISLKTIGIFLSLPVKLLWVVIKYPFVGGINNKFKNDLINSLKLTIFRSALGFPTEDKGKLSITTNEYLINSIIAKQYPNLTELLNNYGKNYDDNSIWIVEAENRSKQDPILIYLHGGCFVFESAPSQIEGLLTFYNLIDEEYRKKLSILFLDYKLASKGYNVPYQLNQLIETYTKLVNEGNNNFITLGDSAGGTLILTLLQKLKHDETLKSFPFPKSSIMLSPWCKLVPDNEDYYLPNHSMHDNSTFDMMQIHHYQQMFSVQGIKQIFRNNDIKSLTISPGNCNYSISDWEKIPTFNDPGYSTLVILGEDETMRDDILQWCKYALGSTLTPQRESSNGVWISDIHEYIRDDKQLSYVDVVVEPFGIHDGFFMFESGLLGDINKGKPVNVNELDKIKYFGTVKIVEFLNKVLSNSETKKTV</sequence>
<evidence type="ECO:0008006" key="3">
    <source>
        <dbReference type="Google" id="ProtNLM"/>
    </source>
</evidence>
<dbReference type="GeneID" id="8300500"/>
<organism evidence="1 2">
    <name type="scientific">Candida tropicalis (strain ATCC MYA-3404 / T1)</name>
    <name type="common">Yeast</name>
    <dbReference type="NCBI Taxonomy" id="294747"/>
    <lineage>
        <taxon>Eukaryota</taxon>
        <taxon>Fungi</taxon>
        <taxon>Dikarya</taxon>
        <taxon>Ascomycota</taxon>
        <taxon>Saccharomycotina</taxon>
        <taxon>Pichiomycetes</taxon>
        <taxon>Debaryomycetaceae</taxon>
        <taxon>Candida/Lodderomyces clade</taxon>
        <taxon>Candida</taxon>
    </lineage>
</organism>
<dbReference type="InterPro" id="IPR010424">
    <property type="entry name" value="EutQ"/>
</dbReference>
<dbReference type="RefSeq" id="XP_002551145.1">
    <property type="nucleotide sequence ID" value="XM_002551099.1"/>
</dbReference>
<dbReference type="HOGENOM" id="CLU_053543_0_0_1"/>
<gene>
    <name evidence="1" type="ORF">CTRG_05443</name>
</gene>
<dbReference type="EMBL" id="GG692402">
    <property type="protein sequence ID" value="EER30991.1"/>
    <property type="molecule type" value="Genomic_DNA"/>
</dbReference>
<dbReference type="KEGG" id="ctp:CTRG_05443"/>
<name>C5MH89_CANTT</name>
<dbReference type="OrthoDB" id="2152029at2759"/>
<dbReference type="Gene3D" id="3.40.50.1820">
    <property type="entry name" value="alpha/beta hydrolase"/>
    <property type="match status" value="1"/>
</dbReference>
<accession>C5MH89</accession>
<reference evidence="1 2" key="1">
    <citation type="journal article" date="2009" name="Nature">
        <title>Evolution of pathogenicity and sexual reproduction in eight Candida genomes.</title>
        <authorList>
            <person name="Butler G."/>
            <person name="Rasmussen M.D."/>
            <person name="Lin M.F."/>
            <person name="Santos M.A."/>
            <person name="Sakthikumar S."/>
            <person name="Munro C.A."/>
            <person name="Rheinbay E."/>
            <person name="Grabherr M."/>
            <person name="Forche A."/>
            <person name="Reedy J.L."/>
            <person name="Agrafioti I."/>
            <person name="Arnaud M.B."/>
            <person name="Bates S."/>
            <person name="Brown A.J."/>
            <person name="Brunke S."/>
            <person name="Costanzo M.C."/>
            <person name="Fitzpatrick D.A."/>
            <person name="de Groot P.W."/>
            <person name="Harris D."/>
            <person name="Hoyer L.L."/>
            <person name="Hube B."/>
            <person name="Klis F.M."/>
            <person name="Kodira C."/>
            <person name="Lennard N."/>
            <person name="Logue M.E."/>
            <person name="Martin R."/>
            <person name="Neiman A.M."/>
            <person name="Nikolaou E."/>
            <person name="Quail M.A."/>
            <person name="Quinn J."/>
            <person name="Santos M.C."/>
            <person name="Schmitzberger F.F."/>
            <person name="Sherlock G."/>
            <person name="Shah P."/>
            <person name="Silverstein K.A."/>
            <person name="Skrzypek M.S."/>
            <person name="Soll D."/>
            <person name="Staggs R."/>
            <person name="Stansfield I."/>
            <person name="Stumpf M.P."/>
            <person name="Sudbery P.E."/>
            <person name="Srikantha T."/>
            <person name="Zeng Q."/>
            <person name="Berman J."/>
            <person name="Berriman M."/>
            <person name="Heitman J."/>
            <person name="Gow N.A."/>
            <person name="Lorenz M.C."/>
            <person name="Birren B.W."/>
            <person name="Kellis M."/>
            <person name="Cuomo C.A."/>
        </authorList>
    </citation>
    <scope>NUCLEOTIDE SEQUENCE [LARGE SCALE GENOMIC DNA]</scope>
    <source>
        <strain evidence="2">ATCC MYA-3404 / T1</strain>
    </source>
</reference>
<evidence type="ECO:0000313" key="2">
    <source>
        <dbReference type="Proteomes" id="UP000002037"/>
    </source>
</evidence>
<dbReference type="Proteomes" id="UP000002037">
    <property type="component" value="Unassembled WGS sequence"/>
</dbReference>
<dbReference type="AlphaFoldDB" id="C5MH89"/>
<dbReference type="VEuPathDB" id="FungiDB:CTRG_05443"/>
<dbReference type="InterPro" id="IPR019436">
    <property type="entry name" value="Say1-like"/>
</dbReference>
<dbReference type="PANTHER" id="PTHR36169">
    <property type="entry name" value="ETHANOLAMINE UTILIZATION PROTEIN EUTQ"/>
    <property type="match status" value="1"/>
</dbReference>
<keyword evidence="2" id="KW-1185">Reference proteome</keyword>